<keyword evidence="4" id="KW-1185">Reference proteome</keyword>
<organism evidence="3 4">
    <name type="scientific">Streptomyces chengmaiensis</name>
    <dbReference type="NCBI Taxonomy" id="3040919"/>
    <lineage>
        <taxon>Bacteria</taxon>
        <taxon>Bacillati</taxon>
        <taxon>Actinomycetota</taxon>
        <taxon>Actinomycetes</taxon>
        <taxon>Kitasatosporales</taxon>
        <taxon>Streptomycetaceae</taxon>
        <taxon>Streptomyces</taxon>
    </lineage>
</organism>
<feature type="region of interest" description="Disordered" evidence="1">
    <location>
        <begin position="168"/>
        <end position="205"/>
    </location>
</feature>
<dbReference type="PROSITE" id="PS51257">
    <property type="entry name" value="PROKAR_LIPOPROTEIN"/>
    <property type="match status" value="1"/>
</dbReference>
<proteinExistence type="predicted"/>
<feature type="signal peptide" evidence="2">
    <location>
        <begin position="1"/>
        <end position="24"/>
    </location>
</feature>
<keyword evidence="2" id="KW-0732">Signal</keyword>
<comment type="caution">
    <text evidence="3">The sequence shown here is derived from an EMBL/GenBank/DDBJ whole genome shotgun (WGS) entry which is preliminary data.</text>
</comment>
<name>A0ABT6HKT7_9ACTN</name>
<dbReference type="RefSeq" id="WP_279927659.1">
    <property type="nucleotide sequence ID" value="NZ_JARWBG010000010.1"/>
</dbReference>
<dbReference type="EMBL" id="JARWBG010000010">
    <property type="protein sequence ID" value="MDH2389318.1"/>
    <property type="molecule type" value="Genomic_DNA"/>
</dbReference>
<evidence type="ECO:0000256" key="1">
    <source>
        <dbReference type="SAM" id="MobiDB-lite"/>
    </source>
</evidence>
<protein>
    <recommendedName>
        <fullName evidence="5">GerMN domain-containing protein</fullName>
    </recommendedName>
</protein>
<dbReference type="Proteomes" id="UP001223144">
    <property type="component" value="Unassembled WGS sequence"/>
</dbReference>
<sequence length="205" mass="21067">MRRALGRALAASAALLLAGCGVQGTGVVEAGGPATVNVYPDEAHRLLLFFVGPERQLVPVARSADTNFGGPEELHISQEAIGKSLAALVAGPLPHEQEAGLESALPPPPVGALRVTRSAEFPGRVEIRAAFSVRGLPEHAVRQLVCTTAYAADTSGAVEVLLIGPDGGLPASRCAEEDGADARPTPQVAEPDDLRQTSAPPAPRP</sequence>
<evidence type="ECO:0000256" key="2">
    <source>
        <dbReference type="SAM" id="SignalP"/>
    </source>
</evidence>
<reference evidence="3 4" key="1">
    <citation type="submission" date="2023-04" db="EMBL/GenBank/DDBJ databases">
        <title>Streptomyces chengmaiensis sp. nov. isolated from the stem of mangrove plant in Hainan.</title>
        <authorList>
            <person name="Huang X."/>
            <person name="Zhou S."/>
            <person name="Chu X."/>
            <person name="Xie Y."/>
            <person name="Lin Y."/>
        </authorList>
    </citation>
    <scope>NUCLEOTIDE SEQUENCE [LARGE SCALE GENOMIC DNA]</scope>
    <source>
        <strain evidence="3 4">HNM0663</strain>
    </source>
</reference>
<feature type="chain" id="PRO_5046193560" description="GerMN domain-containing protein" evidence="2">
    <location>
        <begin position="25"/>
        <end position="205"/>
    </location>
</feature>
<evidence type="ECO:0008006" key="5">
    <source>
        <dbReference type="Google" id="ProtNLM"/>
    </source>
</evidence>
<evidence type="ECO:0000313" key="3">
    <source>
        <dbReference type="EMBL" id="MDH2389318.1"/>
    </source>
</evidence>
<gene>
    <name evidence="3" type="ORF">QCN29_11040</name>
</gene>
<accession>A0ABT6HKT7</accession>
<evidence type="ECO:0000313" key="4">
    <source>
        <dbReference type="Proteomes" id="UP001223144"/>
    </source>
</evidence>